<proteinExistence type="predicted"/>
<comment type="caution">
    <text evidence="1">The sequence shown here is derived from an EMBL/GenBank/DDBJ whole genome shotgun (WGS) entry which is preliminary data.</text>
</comment>
<accession>A0A9P5XXK3</accession>
<reference evidence="1" key="1">
    <citation type="submission" date="2020-11" db="EMBL/GenBank/DDBJ databases">
        <authorList>
            <consortium name="DOE Joint Genome Institute"/>
            <person name="Ahrendt S."/>
            <person name="Riley R."/>
            <person name="Andreopoulos W."/>
            <person name="Labutti K."/>
            <person name="Pangilinan J."/>
            <person name="Ruiz-Duenas F.J."/>
            <person name="Barrasa J.M."/>
            <person name="Sanchez-Garcia M."/>
            <person name="Camarero S."/>
            <person name="Miyauchi S."/>
            <person name="Serrano A."/>
            <person name="Linde D."/>
            <person name="Babiker R."/>
            <person name="Drula E."/>
            <person name="Ayuso-Fernandez I."/>
            <person name="Pacheco R."/>
            <person name="Padilla G."/>
            <person name="Ferreira P."/>
            <person name="Barriuso J."/>
            <person name="Kellner H."/>
            <person name="Castanera R."/>
            <person name="Alfaro M."/>
            <person name="Ramirez L."/>
            <person name="Pisabarro A.G."/>
            <person name="Kuo A."/>
            <person name="Tritt A."/>
            <person name="Lipzen A."/>
            <person name="He G."/>
            <person name="Yan M."/>
            <person name="Ng V."/>
            <person name="Cullen D."/>
            <person name="Martin F."/>
            <person name="Rosso M.-N."/>
            <person name="Henrissat B."/>
            <person name="Hibbett D."/>
            <person name="Martinez A.T."/>
            <person name="Grigoriev I.V."/>
        </authorList>
    </citation>
    <scope>NUCLEOTIDE SEQUENCE</scope>
    <source>
        <strain evidence="1">CBS 247.69</strain>
    </source>
</reference>
<gene>
    <name evidence="1" type="ORF">BDZ94DRAFT_1272953</name>
</gene>
<organism evidence="1 2">
    <name type="scientific">Collybia nuda</name>
    <dbReference type="NCBI Taxonomy" id="64659"/>
    <lineage>
        <taxon>Eukaryota</taxon>
        <taxon>Fungi</taxon>
        <taxon>Dikarya</taxon>
        <taxon>Basidiomycota</taxon>
        <taxon>Agaricomycotina</taxon>
        <taxon>Agaricomycetes</taxon>
        <taxon>Agaricomycetidae</taxon>
        <taxon>Agaricales</taxon>
        <taxon>Tricholomatineae</taxon>
        <taxon>Clitocybaceae</taxon>
        <taxon>Collybia</taxon>
    </lineage>
</organism>
<dbReference type="EMBL" id="MU150368">
    <property type="protein sequence ID" value="KAF9457526.1"/>
    <property type="molecule type" value="Genomic_DNA"/>
</dbReference>
<evidence type="ECO:0000313" key="1">
    <source>
        <dbReference type="EMBL" id="KAF9457526.1"/>
    </source>
</evidence>
<dbReference type="AlphaFoldDB" id="A0A9P5XXK3"/>
<keyword evidence="2" id="KW-1185">Reference proteome</keyword>
<dbReference type="OrthoDB" id="154356at2759"/>
<name>A0A9P5XXK3_9AGAR</name>
<dbReference type="Proteomes" id="UP000807353">
    <property type="component" value="Unassembled WGS sequence"/>
</dbReference>
<protein>
    <submittedName>
        <fullName evidence="1">Uncharacterized protein</fullName>
    </submittedName>
</protein>
<sequence>MKIFRIYFAPPCTSHNLCNDTSSLKYAIWCCFIKTTTRQVLVYIQTSFPRV</sequence>
<evidence type="ECO:0000313" key="2">
    <source>
        <dbReference type="Proteomes" id="UP000807353"/>
    </source>
</evidence>